<comment type="caution">
    <text evidence="7">The sequence shown here is derived from an EMBL/GenBank/DDBJ whole genome shotgun (WGS) entry which is preliminary data.</text>
</comment>
<dbReference type="PANTHER" id="PTHR10629">
    <property type="entry name" value="CYTOSINE-SPECIFIC METHYLTRANSFERASE"/>
    <property type="match status" value="1"/>
</dbReference>
<dbReference type="SUPFAM" id="SSF53335">
    <property type="entry name" value="S-adenosyl-L-methionine-dependent methyltransferases"/>
    <property type="match status" value="1"/>
</dbReference>
<evidence type="ECO:0000256" key="2">
    <source>
        <dbReference type="ARBA" id="ARBA00022603"/>
    </source>
</evidence>
<dbReference type="InterPro" id="IPR050390">
    <property type="entry name" value="C5-Methyltransferase"/>
</dbReference>
<dbReference type="GO" id="GO:0044027">
    <property type="term" value="P:negative regulation of gene expression via chromosomal CpG island methylation"/>
    <property type="evidence" value="ECO:0007669"/>
    <property type="project" value="TreeGrafter"/>
</dbReference>
<organism evidence="7 8">
    <name type="scientific">Exophiala dermatitidis</name>
    <name type="common">Black yeast-like fungus</name>
    <name type="synonym">Wangiella dermatitidis</name>
    <dbReference type="NCBI Taxonomy" id="5970"/>
    <lineage>
        <taxon>Eukaryota</taxon>
        <taxon>Fungi</taxon>
        <taxon>Dikarya</taxon>
        <taxon>Ascomycota</taxon>
        <taxon>Pezizomycotina</taxon>
        <taxon>Eurotiomycetes</taxon>
        <taxon>Chaetothyriomycetidae</taxon>
        <taxon>Chaetothyriales</taxon>
        <taxon>Herpotrichiellaceae</taxon>
        <taxon>Exophiala</taxon>
    </lineage>
</organism>
<dbReference type="InterPro" id="IPR001525">
    <property type="entry name" value="C5_MeTfrase"/>
</dbReference>
<dbReference type="GO" id="GO:0003886">
    <property type="term" value="F:DNA (cytosine-5-)-methyltransferase activity"/>
    <property type="evidence" value="ECO:0007669"/>
    <property type="project" value="UniProtKB-EC"/>
</dbReference>
<dbReference type="Pfam" id="PF00145">
    <property type="entry name" value="DNA_methylase"/>
    <property type="match status" value="2"/>
</dbReference>
<sequence length="600" mass="67575">MLVDMSQTIQWTVIQDDDEDIVMQDGGDVEITRVQRIARIQKTAFRSTARPPGVPAPIRQRQASAASRQPPPCQLDLSPGSDVELEDGSFLRIESTGTDFFDEPYIQGKRLFPHTASELLMPELGNELTWIMRFENNLNTEEYQKRVGFSPSKAVRNCKILFTNQRYQDINASHGLQGGQFGDLPVYFCRWKCTLPPEDLRRRPNEGFRHKMGKIEHLRSKEADSLTVISRELRRQVRLRIPDLEVRKRWRGAEFAQEWLGSHKIYGVNEETGALEVVLRQYTFGDSFCGAGGTSCGALQAGLRLKWGFDQDEIAIRTYKFNFADKTGVDARREHVSDFLAAAAEARIKKNLKFFVDIIHLSPPCQPFSPANTTPNEDLNEKNRAALTSIDDILRFCKPRIATLEEAAGMEHPKHQGWLRKLVTMFVDHGYSVRWKVVTLKTFGVPQTRDRLIVIASGPGEKLPPFLAPTHGTEPGLQPLPSIAAAIFGLDRRAADHELPRFFDHPRPAIDANGLAGTITTGGGGDNVYHPSGLRTYTVREHACLQTFPHDFLFDGNPTQQRRQIGNAVPPLFAAALFGQLRSWLENADLDEMRRAGLRP</sequence>
<protein>
    <recommendedName>
        <fullName evidence="1">DNA (cytosine-5-)-methyltransferase</fullName>
        <ecNumber evidence="1">2.1.1.37</ecNumber>
    </recommendedName>
</protein>
<accession>A0AAN6IYI7</accession>
<evidence type="ECO:0000256" key="4">
    <source>
        <dbReference type="ARBA" id="ARBA00022691"/>
    </source>
</evidence>
<dbReference type="InterPro" id="IPR029063">
    <property type="entry name" value="SAM-dependent_MTases_sf"/>
</dbReference>
<feature type="region of interest" description="Disordered" evidence="6">
    <location>
        <begin position="45"/>
        <end position="82"/>
    </location>
</feature>
<evidence type="ECO:0000256" key="3">
    <source>
        <dbReference type="ARBA" id="ARBA00022679"/>
    </source>
</evidence>
<dbReference type="PROSITE" id="PS51679">
    <property type="entry name" value="SAM_MT_C5"/>
    <property type="match status" value="1"/>
</dbReference>
<reference evidence="7" key="1">
    <citation type="submission" date="2023-01" db="EMBL/GenBank/DDBJ databases">
        <title>Exophiala dermititidis isolated from Cystic Fibrosis Patient.</title>
        <authorList>
            <person name="Kurbessoian T."/>
            <person name="Crocker A."/>
            <person name="Murante D."/>
            <person name="Hogan D.A."/>
            <person name="Stajich J.E."/>
        </authorList>
    </citation>
    <scope>NUCLEOTIDE SEQUENCE</scope>
    <source>
        <strain evidence="7">Ex8</strain>
    </source>
</reference>
<keyword evidence="2 5" id="KW-0489">Methyltransferase</keyword>
<dbReference type="Gene3D" id="3.90.120.10">
    <property type="entry name" value="DNA Methylase, subunit A, domain 2"/>
    <property type="match status" value="1"/>
</dbReference>
<evidence type="ECO:0000256" key="6">
    <source>
        <dbReference type="SAM" id="MobiDB-lite"/>
    </source>
</evidence>
<evidence type="ECO:0000313" key="7">
    <source>
        <dbReference type="EMBL" id="KAJ8994798.1"/>
    </source>
</evidence>
<dbReference type="Gene3D" id="3.40.50.150">
    <property type="entry name" value="Vaccinia Virus protein VP39"/>
    <property type="match status" value="1"/>
</dbReference>
<dbReference type="AlphaFoldDB" id="A0AAN6IYI7"/>
<dbReference type="EC" id="2.1.1.37" evidence="1"/>
<name>A0AAN6IYI7_EXODE</name>
<evidence type="ECO:0000313" key="8">
    <source>
        <dbReference type="Proteomes" id="UP001161757"/>
    </source>
</evidence>
<proteinExistence type="inferred from homology"/>
<evidence type="ECO:0000256" key="5">
    <source>
        <dbReference type="PROSITE-ProRule" id="PRU01016"/>
    </source>
</evidence>
<dbReference type="EMBL" id="JAJGCB010000002">
    <property type="protein sequence ID" value="KAJ8994798.1"/>
    <property type="molecule type" value="Genomic_DNA"/>
</dbReference>
<dbReference type="PANTHER" id="PTHR10629:SF52">
    <property type="entry name" value="DNA (CYTOSINE-5)-METHYLTRANSFERASE 1"/>
    <property type="match status" value="1"/>
</dbReference>
<evidence type="ECO:0000256" key="1">
    <source>
        <dbReference type="ARBA" id="ARBA00011975"/>
    </source>
</evidence>
<gene>
    <name evidence="7" type="ORF">HRR80_001498</name>
</gene>
<keyword evidence="4 5" id="KW-0949">S-adenosyl-L-methionine</keyword>
<dbReference type="GO" id="GO:0003677">
    <property type="term" value="F:DNA binding"/>
    <property type="evidence" value="ECO:0007669"/>
    <property type="project" value="TreeGrafter"/>
</dbReference>
<feature type="active site" evidence="5">
    <location>
        <position position="365"/>
    </location>
</feature>
<comment type="similarity">
    <text evidence="5">Belongs to the class I-like SAM-binding methyltransferase superfamily. C5-methyltransferase family.</text>
</comment>
<keyword evidence="3 5" id="KW-0808">Transferase</keyword>
<dbReference type="Proteomes" id="UP001161757">
    <property type="component" value="Unassembled WGS sequence"/>
</dbReference>
<dbReference type="GO" id="GO:0032259">
    <property type="term" value="P:methylation"/>
    <property type="evidence" value="ECO:0007669"/>
    <property type="project" value="UniProtKB-KW"/>
</dbReference>
<dbReference type="GO" id="GO:0005634">
    <property type="term" value="C:nucleus"/>
    <property type="evidence" value="ECO:0007669"/>
    <property type="project" value="TreeGrafter"/>
</dbReference>
<dbReference type="PRINTS" id="PR00105">
    <property type="entry name" value="C5METTRFRASE"/>
</dbReference>